<accession>A0ABN8F9W4</accession>
<evidence type="ECO:0000313" key="2">
    <source>
        <dbReference type="Proteomes" id="UP000837803"/>
    </source>
</evidence>
<organism evidence="1 2">
    <name type="scientific">Neolewinella maritima</name>
    <dbReference type="NCBI Taxonomy" id="1383882"/>
    <lineage>
        <taxon>Bacteria</taxon>
        <taxon>Pseudomonadati</taxon>
        <taxon>Bacteroidota</taxon>
        <taxon>Saprospiria</taxon>
        <taxon>Saprospirales</taxon>
        <taxon>Lewinellaceae</taxon>
        <taxon>Neolewinella</taxon>
    </lineage>
</organism>
<gene>
    <name evidence="1" type="ORF">LEM8419_02232</name>
</gene>
<dbReference type="EMBL" id="CAKLPZ010000002">
    <property type="protein sequence ID" value="CAH1001331.1"/>
    <property type="molecule type" value="Genomic_DNA"/>
</dbReference>
<sequence>MSRYSGTWDREKAAHLLRRTLYGPLLEEIKTAQRAGLDATVDLLLKDASIPSPPVKYRNDYDEYITLGDTWIDKNYRGNNQYRGVSLKGWYYNNMVRSDRTNIQERMSFFWLNYFAISGPATDHRAMYRHLKLYQEQAVGNLRTILQRITVDPRMLFCLDGHTNDRRNPNENYARELMELFTLGKGPAVAPGDYTTYTEQDVEALARALTGWRNRDFLYSDSNTPVESYFDSAAHDTGDKQLSRRLGNKVIRNGGANEYKEVIDILLSYKASALNFCKRLYRYFVYYEINDEVMTHVIYPLADTLMRNNYEIRPVLRQLLTSEHFYRETFQGAIIKNPHDFLGSILRPFREFDHETRVLNLQRRYELGDQYSNYCRDLQLQFLEPPTISGWKAYYDAPQYYRHWLSPALMQSRDKISIGLLLDEDYHIKGDRIDINYYGYIKSLTDSKNVDNMISETLLIFLPRPLASNQISYLKGKLLQGTSESQWRTLVEKYLANPGVKEYARPVDDLLRDFFKALFGLAEFQLQ</sequence>
<keyword evidence="2" id="KW-1185">Reference proteome</keyword>
<name>A0ABN8F9W4_9BACT</name>
<dbReference type="Pfam" id="PF08811">
    <property type="entry name" value="DUF1800"/>
    <property type="match status" value="1"/>
</dbReference>
<reference evidence="1" key="1">
    <citation type="submission" date="2021-12" db="EMBL/GenBank/DDBJ databases">
        <authorList>
            <person name="Rodrigo-Torres L."/>
            <person name="Arahal R. D."/>
            <person name="Lucena T."/>
        </authorList>
    </citation>
    <scope>NUCLEOTIDE SEQUENCE</scope>
    <source>
        <strain evidence="1">CECT 8419</strain>
    </source>
</reference>
<dbReference type="Proteomes" id="UP000837803">
    <property type="component" value="Unassembled WGS sequence"/>
</dbReference>
<evidence type="ECO:0008006" key="3">
    <source>
        <dbReference type="Google" id="ProtNLM"/>
    </source>
</evidence>
<protein>
    <recommendedName>
        <fullName evidence="3">DUF1800 domain-containing protein</fullName>
    </recommendedName>
</protein>
<proteinExistence type="predicted"/>
<dbReference type="RefSeq" id="WP_238751178.1">
    <property type="nucleotide sequence ID" value="NZ_CAKLPZ010000002.1"/>
</dbReference>
<dbReference type="InterPro" id="IPR014917">
    <property type="entry name" value="DUF1800"/>
</dbReference>
<comment type="caution">
    <text evidence="1">The sequence shown here is derived from an EMBL/GenBank/DDBJ whole genome shotgun (WGS) entry which is preliminary data.</text>
</comment>
<evidence type="ECO:0000313" key="1">
    <source>
        <dbReference type="EMBL" id="CAH1001331.1"/>
    </source>
</evidence>